<sequence>MLPTSYPLANAGCIEAVVVATGITTVSGSDDASQYPMPHTDNAPLLFAEPPHPVDDNADCSNDEQIDPNDPHLGIIPDSLSCTLATPAGMQESEDVYDGSMPSTSAASTTMTALGCAAAPTLQASFTPGASTSITPAPVEAHSASGTLPFLQHRWVGNYDSGSRRLSFRGADRSTTASGYGLRLVGDDVEWLQGSFEDSTTSPREEVQPSWQHLQHQQPTDNSNAARAMPPTLSDAGASAVRKKAPEAHYHFERAVQSQPQRQTAYQSTDEEDSQAAAMLWAAQQMAALE</sequence>
<dbReference type="EMBL" id="CALQ01000365">
    <property type="protein sequence ID" value="CCM13760.1"/>
    <property type="molecule type" value="Genomic_DNA"/>
</dbReference>
<protein>
    <submittedName>
        <fullName evidence="2">Uncharacterized protein</fullName>
    </submittedName>
</protein>
<feature type="compositionally biased region" description="Polar residues" evidence="1">
    <location>
        <begin position="209"/>
        <end position="225"/>
    </location>
</feature>
<reference evidence="2" key="1">
    <citation type="submission" date="2012-08" db="EMBL/GenBank/DDBJ databases">
        <title>Comparative genomics of metastatic and non-metastatic Leishmania guyanensis provides insights into polygenic factors involved in Leishmania RNA virus infection.</title>
        <authorList>
            <person name="Smith D."/>
            <person name="Hertz-Fowler C."/>
            <person name="Martin R."/>
            <person name="Dickens N."/>
            <person name="Fasel N."/>
            <person name="Falquet L."/>
            <person name="Beverley S."/>
            <person name="Zangger H."/>
            <person name="Calderon-Copete S."/>
            <person name="Mottram J."/>
            <person name="Xenarios I."/>
        </authorList>
    </citation>
    <scope>NUCLEOTIDE SEQUENCE</scope>
    <source>
        <strain evidence="2">MHOM/BR/75/M4147/SSU:IR2SAT-LUC</strain>
    </source>
</reference>
<accession>A0A1E1IR69</accession>
<feature type="region of interest" description="Disordered" evidence="1">
    <location>
        <begin position="255"/>
        <end position="274"/>
    </location>
</feature>
<name>A0A1E1IR69_LEIGU</name>
<proteinExistence type="predicted"/>
<gene>
    <name evidence="2" type="primary">LgM4147LRVhigh.12.00430.00480</name>
    <name evidence="2" type="ORF">BN36_1212710</name>
</gene>
<dbReference type="AlphaFoldDB" id="A0A1E1IR69"/>
<organism evidence="2">
    <name type="scientific">Leishmania guyanensis</name>
    <dbReference type="NCBI Taxonomy" id="5670"/>
    <lineage>
        <taxon>Eukaryota</taxon>
        <taxon>Discoba</taxon>
        <taxon>Euglenozoa</taxon>
        <taxon>Kinetoplastea</taxon>
        <taxon>Metakinetoplastina</taxon>
        <taxon>Trypanosomatida</taxon>
        <taxon>Trypanosomatidae</taxon>
        <taxon>Leishmaniinae</taxon>
        <taxon>Leishmania</taxon>
        <taxon>Leishmania guyanensis species complex</taxon>
    </lineage>
</organism>
<evidence type="ECO:0000313" key="2">
    <source>
        <dbReference type="EMBL" id="CCM13760.1"/>
    </source>
</evidence>
<feature type="region of interest" description="Disordered" evidence="1">
    <location>
        <begin position="196"/>
        <end position="245"/>
    </location>
</feature>
<feature type="compositionally biased region" description="Polar residues" evidence="1">
    <location>
        <begin position="256"/>
        <end position="268"/>
    </location>
</feature>
<evidence type="ECO:0000256" key="1">
    <source>
        <dbReference type="SAM" id="MobiDB-lite"/>
    </source>
</evidence>